<evidence type="ECO:0000256" key="1">
    <source>
        <dbReference type="SAM" id="MobiDB-lite"/>
    </source>
</evidence>
<proteinExistence type="predicted"/>
<dbReference type="AlphaFoldDB" id="A0A1H5S0U3"/>
<name>A0A1H5S0U3_9ACTN</name>
<gene>
    <name evidence="2" type="ORF">SAMN04489712_10135</name>
</gene>
<feature type="compositionally biased region" description="Acidic residues" evidence="1">
    <location>
        <begin position="447"/>
        <end position="473"/>
    </location>
</feature>
<sequence length="473" mass="51145">MSGVIDPGAIPIPKADPDAVETAGRALGGDGTAIAGTGHDIHTGWQRLRGAYEAPEAPQLFAATQPVETTGNAFRDEVATVGGALVSFAGEIRPIIGRLQSLKTSAQNFRNGIAGDDDWREDEDKVTEHNKLNNDVLAAVAQYQDAERRCANKITAIFGGTHFVPADGNPGQGQQGYGLGQAPTDVETPWAKPQEHDKPWYQDVWDGVWDFGEGIITDLADLVGLHGANGWVWEEDSDWTDNLQGNWMQVVRDVSGLIGLHGENGWVWEEDSHYWSNLGHNWKEVVHSFVPWREWDDRPGYVITQSVLNIGSLLIGVGEVKLALKLLKRGDVDAPRPRDRGDADGDGRLDHDELDTPGQDAPTTRDLQDRLDQLDFDTQDLDNLQDQLDQAADLREHEPAHVGGNDRPDTDGGGHDVGGHDDQGDQGEPGDQGDQGDGQGPTSPNDEVPDDDGRDTGTDPDADASDGGQDTDP</sequence>
<evidence type="ECO:0000313" key="2">
    <source>
        <dbReference type="EMBL" id="SEF44232.1"/>
    </source>
</evidence>
<feature type="compositionally biased region" description="Basic and acidic residues" evidence="1">
    <location>
        <begin position="332"/>
        <end position="351"/>
    </location>
</feature>
<dbReference type="PROSITE" id="PS00018">
    <property type="entry name" value="EF_HAND_1"/>
    <property type="match status" value="1"/>
</dbReference>
<dbReference type="EMBL" id="FNVO01000001">
    <property type="protein sequence ID" value="SEF44232.1"/>
    <property type="molecule type" value="Genomic_DNA"/>
</dbReference>
<feature type="compositionally biased region" description="Basic and acidic residues" evidence="1">
    <location>
        <begin position="398"/>
        <end position="423"/>
    </location>
</feature>
<reference evidence="3" key="1">
    <citation type="submission" date="2016-10" db="EMBL/GenBank/DDBJ databases">
        <authorList>
            <person name="Varghese N."/>
            <person name="Submissions S."/>
        </authorList>
    </citation>
    <scope>NUCLEOTIDE SEQUENCE [LARGE SCALE GENOMIC DNA]</scope>
    <source>
        <strain evidence="3">DSM 43163</strain>
    </source>
</reference>
<protein>
    <submittedName>
        <fullName evidence="2">Uncharacterized protein</fullName>
    </submittedName>
</protein>
<accession>A0A1H5S0U3</accession>
<feature type="region of interest" description="Disordered" evidence="1">
    <location>
        <begin position="398"/>
        <end position="473"/>
    </location>
</feature>
<dbReference type="Proteomes" id="UP000236723">
    <property type="component" value="Unassembled WGS sequence"/>
</dbReference>
<organism evidence="2 3">
    <name type="scientific">Thermomonospora echinospora</name>
    <dbReference type="NCBI Taxonomy" id="1992"/>
    <lineage>
        <taxon>Bacteria</taxon>
        <taxon>Bacillati</taxon>
        <taxon>Actinomycetota</taxon>
        <taxon>Actinomycetes</taxon>
        <taxon>Streptosporangiales</taxon>
        <taxon>Thermomonosporaceae</taxon>
        <taxon>Thermomonospora</taxon>
    </lineage>
</organism>
<dbReference type="InterPro" id="IPR018247">
    <property type="entry name" value="EF_Hand_1_Ca_BS"/>
</dbReference>
<feature type="non-terminal residue" evidence="2">
    <location>
        <position position="473"/>
    </location>
</feature>
<evidence type="ECO:0000313" key="3">
    <source>
        <dbReference type="Proteomes" id="UP000236723"/>
    </source>
</evidence>
<feature type="region of interest" description="Disordered" evidence="1">
    <location>
        <begin position="332"/>
        <end position="366"/>
    </location>
</feature>
<keyword evidence="3" id="KW-1185">Reference proteome</keyword>